<dbReference type="PaxDb" id="4113-PGSC0003DMT400095662"/>
<proteinExistence type="predicted"/>
<evidence type="ECO:0000313" key="3">
    <source>
        <dbReference type="Proteomes" id="UP000011115"/>
    </source>
</evidence>
<dbReference type="Proteomes" id="UP000011115">
    <property type="component" value="Unassembled WGS sequence"/>
</dbReference>
<name>M1DWT3_SOLTU</name>
<dbReference type="AlphaFoldDB" id="M1DWT3"/>
<dbReference type="EnsemblPlants" id="PGSC0003DMT400095662">
    <property type="protein sequence ID" value="PGSC0003DMT400095662"/>
    <property type="gene ID" value="PGSC0003DMG400045233"/>
</dbReference>
<sequence length="122" mass="13435">MAPSDGEPNLIQNLEQFPPINSKNPNNPNPPSYANIIAASSKTQSFGVGQIRETVIAKQSTHNGMPTVIFKATDYYGVMAAECRLTIVGKFLKPRPQIEKIRSRFKKLFPVKGSAKIGVYDN</sequence>
<evidence type="ECO:0000256" key="1">
    <source>
        <dbReference type="SAM" id="MobiDB-lite"/>
    </source>
</evidence>
<protein>
    <submittedName>
        <fullName evidence="2">Uncharacterized protein</fullName>
    </submittedName>
</protein>
<dbReference type="Gramene" id="PGSC0003DMT400095662">
    <property type="protein sequence ID" value="PGSC0003DMT400095662"/>
    <property type="gene ID" value="PGSC0003DMG400045233"/>
</dbReference>
<reference evidence="2" key="2">
    <citation type="submission" date="2015-06" db="UniProtKB">
        <authorList>
            <consortium name="EnsemblPlants"/>
        </authorList>
    </citation>
    <scope>IDENTIFICATION</scope>
    <source>
        <strain evidence="2">DM1-3 516 R44</strain>
    </source>
</reference>
<dbReference type="InParanoid" id="M1DWT3"/>
<organism evidence="2 3">
    <name type="scientific">Solanum tuberosum</name>
    <name type="common">Potato</name>
    <dbReference type="NCBI Taxonomy" id="4113"/>
    <lineage>
        <taxon>Eukaryota</taxon>
        <taxon>Viridiplantae</taxon>
        <taxon>Streptophyta</taxon>
        <taxon>Embryophyta</taxon>
        <taxon>Tracheophyta</taxon>
        <taxon>Spermatophyta</taxon>
        <taxon>Magnoliopsida</taxon>
        <taxon>eudicotyledons</taxon>
        <taxon>Gunneridae</taxon>
        <taxon>Pentapetalae</taxon>
        <taxon>asterids</taxon>
        <taxon>lamiids</taxon>
        <taxon>Solanales</taxon>
        <taxon>Solanaceae</taxon>
        <taxon>Solanoideae</taxon>
        <taxon>Solaneae</taxon>
        <taxon>Solanum</taxon>
    </lineage>
</organism>
<evidence type="ECO:0000313" key="2">
    <source>
        <dbReference type="EnsemblPlants" id="PGSC0003DMT400095662"/>
    </source>
</evidence>
<keyword evidence="3" id="KW-1185">Reference proteome</keyword>
<accession>M1DWT3</accession>
<feature type="compositionally biased region" description="Low complexity" evidence="1">
    <location>
        <begin position="18"/>
        <end position="35"/>
    </location>
</feature>
<dbReference type="HOGENOM" id="CLU_2030812_0_0_1"/>
<feature type="region of interest" description="Disordered" evidence="1">
    <location>
        <begin position="1"/>
        <end position="35"/>
    </location>
</feature>
<reference evidence="3" key="1">
    <citation type="journal article" date="2011" name="Nature">
        <title>Genome sequence and analysis of the tuber crop potato.</title>
        <authorList>
            <consortium name="The Potato Genome Sequencing Consortium"/>
        </authorList>
    </citation>
    <scope>NUCLEOTIDE SEQUENCE [LARGE SCALE GENOMIC DNA]</scope>
    <source>
        <strain evidence="3">cv. DM1-3 516 R44</strain>
    </source>
</reference>